<reference evidence="4" key="2">
    <citation type="submission" date="2020-06" db="EMBL/GenBank/DDBJ databases">
        <authorList>
            <person name="Ji K."/>
            <person name="Li J."/>
        </authorList>
    </citation>
    <scope>NUCLEOTIDE SEQUENCE</scope>
    <source>
        <strain evidence="4">JKM2019</strain>
        <tissue evidence="4">Whole body</tissue>
    </source>
</reference>
<keyword evidence="6" id="KW-1185">Reference proteome</keyword>
<name>A0A922L9N0_DERFA</name>
<dbReference type="EMBL" id="ASGP02000001">
    <property type="protein sequence ID" value="KAH9528491.1"/>
    <property type="molecule type" value="Genomic_DNA"/>
</dbReference>
<dbReference type="GO" id="GO:0005635">
    <property type="term" value="C:nuclear envelope"/>
    <property type="evidence" value="ECO:0007669"/>
    <property type="project" value="UniProtKB-ARBA"/>
</dbReference>
<sequence length="128" mass="14651">MALNPNYEQIGKTFVQQYYAIMDDNNQRLNVANFYSETNSLMTFEGSQLMGRAKILEKFQSLTFQKIQHLITVIDSQPTFDGGVLVTVLGQLKTDDDPPHTFNQTFVLKPMGDTFFVEHDIFRLALHA</sequence>
<dbReference type="InterPro" id="IPR045875">
    <property type="entry name" value="NTF2"/>
</dbReference>
<proteinExistence type="predicted"/>
<gene>
    <name evidence="5" type="primary">NUTF2</name>
    <name evidence="5" type="ORF">DERF_002435</name>
    <name evidence="4" type="ORF">HUG17_10377</name>
</gene>
<dbReference type="GO" id="GO:0051028">
    <property type="term" value="P:mRNA transport"/>
    <property type="evidence" value="ECO:0007669"/>
    <property type="project" value="UniProtKB-UniRule"/>
</dbReference>
<evidence type="ECO:0000256" key="2">
    <source>
        <dbReference type="RuleBase" id="RU369002"/>
    </source>
</evidence>
<dbReference type="PROSITE" id="PS50177">
    <property type="entry name" value="NTF2_DOMAIN"/>
    <property type="match status" value="1"/>
</dbReference>
<feature type="domain" description="NTF2" evidence="3">
    <location>
        <begin position="10"/>
        <end position="124"/>
    </location>
</feature>
<dbReference type="AlphaFoldDB" id="A0A922L9N0"/>
<evidence type="ECO:0000313" key="4">
    <source>
        <dbReference type="EMBL" id="KAH7636407.1"/>
    </source>
</evidence>
<evidence type="ECO:0000259" key="3">
    <source>
        <dbReference type="PROSITE" id="PS50177"/>
    </source>
</evidence>
<dbReference type="OrthoDB" id="6507044at2759"/>
<keyword evidence="1 2" id="KW-0963">Cytoplasm</keyword>
<dbReference type="GO" id="GO:0006606">
    <property type="term" value="P:protein import into nucleus"/>
    <property type="evidence" value="ECO:0007669"/>
    <property type="project" value="UniProtKB-ARBA"/>
</dbReference>
<dbReference type="Proteomes" id="UP000828236">
    <property type="component" value="Unassembled WGS sequence"/>
</dbReference>
<evidence type="ECO:0000313" key="5">
    <source>
        <dbReference type="EMBL" id="KAH9528491.1"/>
    </source>
</evidence>
<dbReference type="CDD" id="cd00780">
    <property type="entry name" value="NTF2"/>
    <property type="match status" value="1"/>
</dbReference>
<organism evidence="5 6">
    <name type="scientific">Dermatophagoides farinae</name>
    <name type="common">American house dust mite</name>
    <dbReference type="NCBI Taxonomy" id="6954"/>
    <lineage>
        <taxon>Eukaryota</taxon>
        <taxon>Metazoa</taxon>
        <taxon>Ecdysozoa</taxon>
        <taxon>Arthropoda</taxon>
        <taxon>Chelicerata</taxon>
        <taxon>Arachnida</taxon>
        <taxon>Acari</taxon>
        <taxon>Acariformes</taxon>
        <taxon>Sarcoptiformes</taxon>
        <taxon>Astigmata</taxon>
        <taxon>Psoroptidia</taxon>
        <taxon>Analgoidea</taxon>
        <taxon>Pyroglyphidae</taxon>
        <taxon>Dermatophagoidinae</taxon>
        <taxon>Dermatophagoides</taxon>
    </lineage>
</organism>
<comment type="subcellular location">
    <subcellularLocation>
        <location evidence="2">Cytoplasm</location>
    </subcellularLocation>
    <subcellularLocation>
        <location evidence="2">Nucleus</location>
    </subcellularLocation>
</comment>
<dbReference type="InterPro" id="IPR032710">
    <property type="entry name" value="NTF2-like_dom_sf"/>
</dbReference>
<reference evidence="4" key="3">
    <citation type="journal article" date="2021" name="World Allergy Organ. J.">
        <title>Chromosome-level assembly of Dermatophagoides farinae genome and transcriptome reveals two novel allergens Der f 37 and Der f 39.</title>
        <authorList>
            <person name="Chen J."/>
            <person name="Cai Z."/>
            <person name="Fan D."/>
            <person name="Hu J."/>
            <person name="Hou Y."/>
            <person name="He Y."/>
            <person name="Zhang Z."/>
            <person name="Zhao Z."/>
            <person name="Gao P."/>
            <person name="Hu W."/>
            <person name="Sun J."/>
            <person name="Li J."/>
            <person name="Ji K."/>
        </authorList>
    </citation>
    <scope>NUCLEOTIDE SEQUENCE</scope>
    <source>
        <strain evidence="4">JKM2019</strain>
    </source>
</reference>
<dbReference type="EMBL" id="SDOV01000010">
    <property type="protein sequence ID" value="KAH7636407.1"/>
    <property type="molecule type" value="Genomic_DNA"/>
</dbReference>
<protein>
    <recommendedName>
        <fullName evidence="2">Nuclear transport factor 2</fullName>
        <shortName evidence="2">NTF-2</shortName>
    </recommendedName>
</protein>
<reference evidence="5" key="1">
    <citation type="submission" date="2013-05" db="EMBL/GenBank/DDBJ databases">
        <authorList>
            <person name="Yim A.K.Y."/>
            <person name="Chan T.F."/>
            <person name="Ji K.M."/>
            <person name="Liu X.Y."/>
            <person name="Zhou J.W."/>
            <person name="Li R.Q."/>
            <person name="Yang K.Y."/>
            <person name="Li J."/>
            <person name="Li M."/>
            <person name="Law P.T.W."/>
            <person name="Wu Y.L."/>
            <person name="Cai Z.L."/>
            <person name="Qin H."/>
            <person name="Bao Y."/>
            <person name="Leung R.K.K."/>
            <person name="Ng P.K.S."/>
            <person name="Zou J."/>
            <person name="Zhong X.J."/>
            <person name="Ran P.X."/>
            <person name="Zhong N.S."/>
            <person name="Liu Z.G."/>
            <person name="Tsui S.K.W."/>
        </authorList>
    </citation>
    <scope>NUCLEOTIDE SEQUENCE</scope>
    <source>
        <strain evidence="5">Derf</strain>
        <tissue evidence="5">Whole organism</tissue>
    </source>
</reference>
<dbReference type="InterPro" id="IPR018222">
    <property type="entry name" value="Nuclear_transport_factor_2_euk"/>
</dbReference>
<accession>A0A922L9N0</accession>
<dbReference type="Gene3D" id="3.10.450.50">
    <property type="match status" value="1"/>
</dbReference>
<dbReference type="GO" id="GO:0005737">
    <property type="term" value="C:cytoplasm"/>
    <property type="evidence" value="ECO:0007669"/>
    <property type="project" value="UniProtKB-SubCell"/>
</dbReference>
<evidence type="ECO:0000256" key="1">
    <source>
        <dbReference type="ARBA" id="ARBA00022490"/>
    </source>
</evidence>
<reference evidence="5" key="4">
    <citation type="journal article" date="2022" name="Res Sq">
        <title>Comparative Genomics Reveals Insights into the Divergent Evolution of Astigmatic Mites and Household Pest Adaptations.</title>
        <authorList>
            <person name="Xiong Q."/>
            <person name="Wan A.T.-Y."/>
            <person name="Liu X.-Y."/>
            <person name="Fung C.S.-H."/>
            <person name="Xiao X."/>
            <person name="Malainual N."/>
            <person name="Hou J."/>
            <person name="Wang L."/>
            <person name="Wang M."/>
            <person name="Yang K."/>
            <person name="Cui Y."/>
            <person name="Leung E."/>
            <person name="Nong W."/>
            <person name="Shin S.-K."/>
            <person name="Au S."/>
            <person name="Jeong K.Y."/>
            <person name="Chew F.T."/>
            <person name="Hui J."/>
            <person name="Leung T.F."/>
            <person name="Tungtrongchitr A."/>
            <person name="Zhong N."/>
            <person name="Liu Z."/>
            <person name="Tsui S."/>
        </authorList>
    </citation>
    <scope>NUCLEOTIDE SEQUENCE</scope>
    <source>
        <strain evidence="5">Derf</strain>
        <tissue evidence="5">Whole organism</tissue>
    </source>
</reference>
<keyword evidence="2" id="KW-0813">Transport</keyword>
<comment type="function">
    <text evidence="2">Has a role in nuclear-cytoplasmic transport of proteins and mRNAs.</text>
</comment>
<dbReference type="SUPFAM" id="SSF54427">
    <property type="entry name" value="NTF2-like"/>
    <property type="match status" value="1"/>
</dbReference>
<keyword evidence="2" id="KW-0539">Nucleus</keyword>
<dbReference type="Proteomes" id="UP000790347">
    <property type="component" value="Unassembled WGS sequence"/>
</dbReference>
<dbReference type="FunFam" id="3.10.450.50:FF:000005">
    <property type="entry name" value="Nuclear transport factor 2"/>
    <property type="match status" value="1"/>
</dbReference>
<dbReference type="PANTHER" id="PTHR12612">
    <property type="entry name" value="NUCLEAR TRANSPORT FACTOR 2"/>
    <property type="match status" value="1"/>
</dbReference>
<dbReference type="Pfam" id="PF02136">
    <property type="entry name" value="NTF2"/>
    <property type="match status" value="1"/>
</dbReference>
<dbReference type="InterPro" id="IPR002075">
    <property type="entry name" value="NTF2_dom"/>
</dbReference>
<evidence type="ECO:0000313" key="6">
    <source>
        <dbReference type="Proteomes" id="UP000790347"/>
    </source>
</evidence>
<comment type="caution">
    <text evidence="5">The sequence shown here is derived from an EMBL/GenBank/DDBJ whole genome shotgun (WGS) entry which is preliminary data.</text>
</comment>
<keyword evidence="2" id="KW-0653">Protein transport</keyword>